<name>A0AAN6RFW4_9PLEO</name>
<dbReference type="SMART" id="SM00248">
    <property type="entry name" value="ANK"/>
    <property type="match status" value="4"/>
</dbReference>
<dbReference type="SUPFAM" id="SSF48371">
    <property type="entry name" value="ARM repeat"/>
    <property type="match status" value="2"/>
</dbReference>
<protein>
    <recommendedName>
        <fullName evidence="2">Heterokaryon incompatibility domain-containing protein</fullName>
    </recommendedName>
</protein>
<dbReference type="InterPro" id="IPR036770">
    <property type="entry name" value="Ankyrin_rpt-contain_sf"/>
</dbReference>
<feature type="repeat" description="ANK" evidence="1">
    <location>
        <begin position="1164"/>
        <end position="1196"/>
    </location>
</feature>
<dbReference type="Proteomes" id="UP001280581">
    <property type="component" value="Unassembled WGS sequence"/>
</dbReference>
<dbReference type="PANTHER" id="PTHR24148">
    <property type="entry name" value="ANKYRIN REPEAT DOMAIN-CONTAINING PROTEIN 39 HOMOLOG-RELATED"/>
    <property type="match status" value="1"/>
</dbReference>
<gene>
    <name evidence="3" type="ORF">GRF29_77g1671976</name>
</gene>
<evidence type="ECO:0000259" key="2">
    <source>
        <dbReference type="Pfam" id="PF06985"/>
    </source>
</evidence>
<keyword evidence="4" id="KW-1185">Reference proteome</keyword>
<comment type="caution">
    <text evidence="3">The sequence shown here is derived from an EMBL/GenBank/DDBJ whole genome shotgun (WGS) entry which is preliminary data.</text>
</comment>
<dbReference type="Gene3D" id="1.20.5.340">
    <property type="match status" value="8"/>
</dbReference>
<dbReference type="PANTHER" id="PTHR24148:SF64">
    <property type="entry name" value="HETEROKARYON INCOMPATIBILITY DOMAIN-CONTAINING PROTEIN"/>
    <property type="match status" value="1"/>
</dbReference>
<dbReference type="PROSITE" id="PS50088">
    <property type="entry name" value="ANK_REPEAT"/>
    <property type="match status" value="2"/>
</dbReference>
<feature type="repeat" description="ANK" evidence="1">
    <location>
        <begin position="1130"/>
        <end position="1163"/>
    </location>
</feature>
<dbReference type="InterPro" id="IPR002110">
    <property type="entry name" value="Ankyrin_rpt"/>
</dbReference>
<evidence type="ECO:0000313" key="3">
    <source>
        <dbReference type="EMBL" id="KAK3208698.1"/>
    </source>
</evidence>
<evidence type="ECO:0000313" key="4">
    <source>
        <dbReference type="Proteomes" id="UP001280581"/>
    </source>
</evidence>
<dbReference type="EMBL" id="WVTA01000007">
    <property type="protein sequence ID" value="KAK3208698.1"/>
    <property type="molecule type" value="Genomic_DNA"/>
</dbReference>
<proteinExistence type="predicted"/>
<keyword evidence="1" id="KW-0040">ANK repeat</keyword>
<organism evidence="3 4">
    <name type="scientific">Pseudopithomyces chartarum</name>
    <dbReference type="NCBI Taxonomy" id="1892770"/>
    <lineage>
        <taxon>Eukaryota</taxon>
        <taxon>Fungi</taxon>
        <taxon>Dikarya</taxon>
        <taxon>Ascomycota</taxon>
        <taxon>Pezizomycotina</taxon>
        <taxon>Dothideomycetes</taxon>
        <taxon>Pleosporomycetidae</taxon>
        <taxon>Pleosporales</taxon>
        <taxon>Massarineae</taxon>
        <taxon>Didymosphaeriaceae</taxon>
        <taxon>Pseudopithomyces</taxon>
    </lineage>
</organism>
<dbReference type="AlphaFoldDB" id="A0AAN6RFW4"/>
<reference evidence="3 4" key="1">
    <citation type="submission" date="2021-02" db="EMBL/GenBank/DDBJ databases">
        <title>Genome assembly of Pseudopithomyces chartarum.</title>
        <authorList>
            <person name="Jauregui R."/>
            <person name="Singh J."/>
            <person name="Voisey C."/>
        </authorList>
    </citation>
    <scope>NUCLEOTIDE SEQUENCE [LARGE SCALE GENOMIC DNA]</scope>
    <source>
        <strain evidence="3 4">AGR01</strain>
    </source>
</reference>
<dbReference type="Pfam" id="PF12796">
    <property type="entry name" value="Ank_2"/>
    <property type="match status" value="1"/>
</dbReference>
<dbReference type="Pfam" id="PF06985">
    <property type="entry name" value="HET"/>
    <property type="match status" value="1"/>
</dbReference>
<dbReference type="Pfam" id="PF23397">
    <property type="entry name" value="DUF7104"/>
    <property type="match status" value="17"/>
</dbReference>
<dbReference type="PRINTS" id="PR01415">
    <property type="entry name" value="ANKYRIN"/>
</dbReference>
<dbReference type="SUPFAM" id="SSF48403">
    <property type="entry name" value="Ankyrin repeat"/>
    <property type="match status" value="1"/>
</dbReference>
<sequence>MDTSLLALETYQYTSLRPVHSTFRLLKLLKYQGPELECELFQQSLLNDEYTPYEALSYVWGSNELVECIILDGKRLWVTDNLHSALQYLRLRDRDRYLWIDAICINQADKEEQSRQVQQMGAIYKYAKRVLVWLGKATSEIITLMEALHQLQRTGEKWNFEQPMPDSGRSNIYRTGLRQLLNRQWFTRVWILQEVANAQKATICCGTQSISANVFSQAPFLIGEKPEPHCQAVLDIMPGISRSGSWWGQERDLYTLFSRFQASKATDERDKIYALLGLSSNPVDIKSIDIDYQQPTHKVIHKAITYLLQSAPISIHEVLNLMTSFVTLDTVCFVPVVREKKATEILFPYLQSGEKLGRSLASENISRGIPIVNNTLQLSFEKRPEGSLKDHETCYSEVVKLMLDVRTSETLESQSYNDGLQVIPWGSVEQHVKLLVVHDRRSAILKAAMQSCGHIVNKLLHMEIGEETGKQFEESALEEAIKQGHRMAVQTILQQSSRVHIQHGMYDKLFQKAAGKGNQEVMALLLDQRGDEVQITQEVVIAAAGNHYGEEVITLLLNQRGDNMQITQEAVASIAQHFDEEVMTLLLDRRGDDVQITQEVVVAAAGNRYGEEVMTLLLDRRGDEIQITQKVVVAATGNHYGKEVMALLIDRRGDEVQITQEVVVAAAGNYYHSKEVMTLLLDRRGDEIQITQKVVVVAAENRNGKEVITLLLNQRGDNMQITQQVVVSIAQHFDEEVIMILLNRRGDDVQITQEMVVAAVWNRNNKEVITLLLNHHGDHMQITHEAVVSIAQHFNKEVMTLLLDRRGDEVQITQEVVVAAAGNRYGKGVMALLIDRRGDEVQITQEVVVAATGNRYGEEVMALLINQHGNEVQITQEVVVAAAGNDHNGKEVMKLLLDRRGDDVQITQEVVVAAARNYYNGKEVMALLLDQRGDEVQITQEVVVAAAGNDHNGEEVMKLLLDRRGDDVQITQEVVVAAARNYYNGKEVMALLLDQRGDEVQITQEVVVAAAGNDHNGEEVMKLLLDRRGDDVQITQEVVVAAAGNEDGGRVIKYLRQITSIHITKLMIQSAATSGQENTLRLFGQWAKDSIVTKDWINIARFCAATKEGNAKLILGLFQQGVPPDERDIWGRTPLWRAARNGHADTVQVLLATHAVDVNAADIHKRTPLFWPAAYGDIEVVRLLLDHGAKQNYEDIDRRSPFTIAQIYGQTKMLQILADNNI</sequence>
<dbReference type="Gene3D" id="1.25.40.20">
    <property type="entry name" value="Ankyrin repeat-containing domain"/>
    <property type="match status" value="1"/>
</dbReference>
<dbReference type="InterPro" id="IPR010730">
    <property type="entry name" value="HET"/>
</dbReference>
<dbReference type="InterPro" id="IPR052895">
    <property type="entry name" value="HetReg/Transcr_Mod"/>
</dbReference>
<dbReference type="InterPro" id="IPR055530">
    <property type="entry name" value="DUF7104"/>
</dbReference>
<feature type="domain" description="Heterokaryon incompatibility" evidence="2">
    <location>
        <begin position="53"/>
        <end position="194"/>
    </location>
</feature>
<dbReference type="InterPro" id="IPR016024">
    <property type="entry name" value="ARM-type_fold"/>
</dbReference>
<accession>A0AAN6RFW4</accession>
<dbReference type="PROSITE" id="PS50297">
    <property type="entry name" value="ANK_REP_REGION"/>
    <property type="match status" value="1"/>
</dbReference>
<evidence type="ECO:0000256" key="1">
    <source>
        <dbReference type="PROSITE-ProRule" id="PRU00023"/>
    </source>
</evidence>